<accession>A0A6L3Y658</accession>
<gene>
    <name evidence="1" type="ORF">F9L08_24425</name>
</gene>
<organism evidence="1 2">
    <name type="scientific">Brucella tritici</name>
    <dbReference type="NCBI Taxonomy" id="94626"/>
    <lineage>
        <taxon>Bacteria</taxon>
        <taxon>Pseudomonadati</taxon>
        <taxon>Pseudomonadota</taxon>
        <taxon>Alphaproteobacteria</taxon>
        <taxon>Hyphomicrobiales</taxon>
        <taxon>Brucellaceae</taxon>
        <taxon>Brucella/Ochrobactrum group</taxon>
        <taxon>Brucella</taxon>
    </lineage>
</organism>
<dbReference type="AlphaFoldDB" id="A0A6L3Y658"/>
<reference evidence="1 2" key="1">
    <citation type="submission" date="2019-09" db="EMBL/GenBank/DDBJ databases">
        <title>Taxonomic organization of the family Brucellaceae based on a phylogenomic approach.</title>
        <authorList>
            <person name="Leclercq S."/>
            <person name="Cloeckaert A."/>
            <person name="Zygmunt M.S."/>
        </authorList>
    </citation>
    <scope>NUCLEOTIDE SEQUENCE [LARGE SCALE GENOMIC DNA]</scope>
    <source>
        <strain evidence="1 2">WS1830</strain>
    </source>
</reference>
<sequence length="112" mass="12868">MKFDALNAFREIQWLANGETVQSVVLSWATMNLVSMNLASLPENLPALPKEKADIPLSLEEARQYLDYNLQPYETGFHPFIAWTENWIITVTGERPTFVRYPRNPSPFLPQA</sequence>
<dbReference type="EMBL" id="WBVX01000037">
    <property type="protein sequence ID" value="KAB2678071.1"/>
    <property type="molecule type" value="Genomic_DNA"/>
</dbReference>
<evidence type="ECO:0000313" key="2">
    <source>
        <dbReference type="Proteomes" id="UP000481643"/>
    </source>
</evidence>
<evidence type="ECO:0000313" key="1">
    <source>
        <dbReference type="EMBL" id="KAB2678071.1"/>
    </source>
</evidence>
<name>A0A6L3Y658_9HYPH</name>
<protein>
    <submittedName>
        <fullName evidence="1">Uncharacterized protein</fullName>
    </submittedName>
</protein>
<proteinExistence type="predicted"/>
<dbReference type="RefSeq" id="WP_151653551.1">
    <property type="nucleotide sequence ID" value="NZ_WBVX01000037.1"/>
</dbReference>
<comment type="caution">
    <text evidence="1">The sequence shown here is derived from an EMBL/GenBank/DDBJ whole genome shotgun (WGS) entry which is preliminary data.</text>
</comment>
<dbReference type="Proteomes" id="UP000481643">
    <property type="component" value="Unassembled WGS sequence"/>
</dbReference>